<keyword evidence="2" id="KW-1185">Reference proteome</keyword>
<evidence type="ECO:0000313" key="1">
    <source>
        <dbReference type="EMBL" id="GAA3550079.1"/>
    </source>
</evidence>
<gene>
    <name evidence="1" type="ORF">GCM10022222_37030</name>
</gene>
<reference evidence="2" key="1">
    <citation type="journal article" date="2019" name="Int. J. Syst. Evol. Microbiol.">
        <title>The Global Catalogue of Microorganisms (GCM) 10K type strain sequencing project: providing services to taxonomists for standard genome sequencing and annotation.</title>
        <authorList>
            <consortium name="The Broad Institute Genomics Platform"/>
            <consortium name="The Broad Institute Genome Sequencing Center for Infectious Disease"/>
            <person name="Wu L."/>
            <person name="Ma J."/>
        </authorList>
    </citation>
    <scope>NUCLEOTIDE SEQUENCE [LARGE SCALE GENOMIC DNA]</scope>
    <source>
        <strain evidence="2">JCM 16898</strain>
    </source>
</reference>
<protein>
    <submittedName>
        <fullName evidence="1">Uncharacterized protein</fullName>
    </submittedName>
</protein>
<dbReference type="RefSeq" id="WP_344861357.1">
    <property type="nucleotide sequence ID" value="NZ_BAAAZN010000007.1"/>
</dbReference>
<evidence type="ECO:0000313" key="2">
    <source>
        <dbReference type="Proteomes" id="UP001500689"/>
    </source>
</evidence>
<dbReference type="Proteomes" id="UP001500689">
    <property type="component" value="Unassembled WGS sequence"/>
</dbReference>
<dbReference type="InterPro" id="IPR011010">
    <property type="entry name" value="DNA_brk_join_enz"/>
</dbReference>
<name>A0ABP6WEB1_9PSEU</name>
<accession>A0ABP6WEB1</accession>
<organism evidence="1 2">
    <name type="scientific">Amycolatopsis ultiminotia</name>
    <dbReference type="NCBI Taxonomy" id="543629"/>
    <lineage>
        <taxon>Bacteria</taxon>
        <taxon>Bacillati</taxon>
        <taxon>Actinomycetota</taxon>
        <taxon>Actinomycetes</taxon>
        <taxon>Pseudonocardiales</taxon>
        <taxon>Pseudonocardiaceae</taxon>
        <taxon>Amycolatopsis</taxon>
    </lineage>
</organism>
<comment type="caution">
    <text evidence="1">The sequence shown here is derived from an EMBL/GenBank/DDBJ whole genome shotgun (WGS) entry which is preliminary data.</text>
</comment>
<dbReference type="EMBL" id="BAAAZN010000007">
    <property type="protein sequence ID" value="GAA3550079.1"/>
    <property type="molecule type" value="Genomic_DNA"/>
</dbReference>
<dbReference type="SUPFAM" id="SSF56349">
    <property type="entry name" value="DNA breaking-rejoining enzymes"/>
    <property type="match status" value="1"/>
</dbReference>
<sequence>MVEVEWVRASPAEARDFVLWLQHAVKLRRSPRTTSVSTAGTVNPITRKRYQDDTYMVATIRHSNAVIRSFYAFWIECGEGPLINPVVLARSRGRHPNAHHNPLEPFAPEGRLRYNPSLPKRRPRAMPDGLWDDLFAVMRSNRDRVILALAAGPAARAGELLGMHGTDLDWGDQLSRSDCASHAADEGRTIAALTRFGLAASERPWRDSNGGVPG</sequence>
<proteinExistence type="predicted"/>